<dbReference type="InterPro" id="IPR003497">
    <property type="entry name" value="BRO_N_domain"/>
</dbReference>
<dbReference type="RefSeq" id="WP_145995821.1">
    <property type="nucleotide sequence ID" value="NZ_BEWM01000016.1"/>
</dbReference>
<dbReference type="PANTHER" id="PTHR36180">
    <property type="entry name" value="DNA-BINDING PROTEIN-RELATED-RELATED"/>
    <property type="match status" value="1"/>
</dbReference>
<dbReference type="Pfam" id="PF02498">
    <property type="entry name" value="Bro-N"/>
    <property type="match status" value="1"/>
</dbReference>
<dbReference type="EMBL" id="BSNU01000014">
    <property type="protein sequence ID" value="GLQ64311.1"/>
    <property type="molecule type" value="Genomic_DNA"/>
</dbReference>
<evidence type="ECO:0000313" key="2">
    <source>
        <dbReference type="EMBL" id="GLQ64311.1"/>
    </source>
</evidence>
<sequence>MPRKQKAISPPPVADVDYVEAAQFRFNDTTLQTFVKDGEVWFRMMEVCEAIAHSSPAVAARGLDDDEKRTIALPSSGRIQNQIVVSESGLYHFLIKSQLPLAVAFRRWITKEVLPSIRRNGFYSRPGVELAIAGVQSVDPADLTRLQEMRRLPGRYMVLSLPDRPLHVEARDLDEILVEVDQADVQALVSSAQLVGSLWRNFRTEDVIMNKAVTENSCGQQLDQAISLSTRLAQWVMQAATTAQKERERPDALTK</sequence>
<proteinExistence type="predicted"/>
<feature type="domain" description="Bro-N" evidence="1">
    <location>
        <begin position="18"/>
        <end position="121"/>
    </location>
</feature>
<accession>A0AAV5NJ39</accession>
<dbReference type="SMART" id="SM01040">
    <property type="entry name" value="Bro-N"/>
    <property type="match status" value="1"/>
</dbReference>
<dbReference type="PANTHER" id="PTHR36180:SF2">
    <property type="entry name" value="BRO FAMILY PROTEIN"/>
    <property type="match status" value="1"/>
</dbReference>
<organism evidence="2 3">
    <name type="scientific">Gluconobacter cerinus</name>
    <dbReference type="NCBI Taxonomy" id="38307"/>
    <lineage>
        <taxon>Bacteria</taxon>
        <taxon>Pseudomonadati</taxon>
        <taxon>Pseudomonadota</taxon>
        <taxon>Alphaproteobacteria</taxon>
        <taxon>Acetobacterales</taxon>
        <taxon>Acetobacteraceae</taxon>
        <taxon>Gluconobacter</taxon>
    </lineage>
</organism>
<reference evidence="3" key="1">
    <citation type="journal article" date="2019" name="Int. J. Syst. Evol. Microbiol.">
        <title>The Global Catalogue of Microorganisms (GCM) 10K type strain sequencing project: providing services to taxonomists for standard genome sequencing and annotation.</title>
        <authorList>
            <consortium name="The Broad Institute Genomics Platform"/>
            <consortium name="The Broad Institute Genome Sequencing Center for Infectious Disease"/>
            <person name="Wu L."/>
            <person name="Ma J."/>
        </authorList>
    </citation>
    <scope>NUCLEOTIDE SEQUENCE [LARGE SCALE GENOMIC DNA]</scope>
    <source>
        <strain evidence="3">NBRC 3267</strain>
    </source>
</reference>
<keyword evidence="3" id="KW-1185">Reference proteome</keyword>
<evidence type="ECO:0000313" key="3">
    <source>
        <dbReference type="Proteomes" id="UP001156614"/>
    </source>
</evidence>
<dbReference type="AlphaFoldDB" id="A0AAV5NJ39"/>
<evidence type="ECO:0000259" key="1">
    <source>
        <dbReference type="PROSITE" id="PS51750"/>
    </source>
</evidence>
<protein>
    <recommendedName>
        <fullName evidence="1">Bro-N domain-containing protein</fullName>
    </recommendedName>
</protein>
<dbReference type="PROSITE" id="PS51750">
    <property type="entry name" value="BRO_N"/>
    <property type="match status" value="1"/>
</dbReference>
<dbReference type="Proteomes" id="UP001156614">
    <property type="component" value="Unassembled WGS sequence"/>
</dbReference>
<name>A0AAV5NJ39_9PROT</name>
<gene>
    <name evidence="2" type="ORF">GCM10007867_31580</name>
</gene>
<comment type="caution">
    <text evidence="2">The sequence shown here is derived from an EMBL/GenBank/DDBJ whole genome shotgun (WGS) entry which is preliminary data.</text>
</comment>